<evidence type="ECO:0000313" key="11">
    <source>
        <dbReference type="Proteomes" id="UP001642540"/>
    </source>
</evidence>
<feature type="domain" description="C2H2-type" evidence="9">
    <location>
        <begin position="421"/>
        <end position="449"/>
    </location>
</feature>
<evidence type="ECO:0000256" key="3">
    <source>
        <dbReference type="ARBA" id="ARBA00022737"/>
    </source>
</evidence>
<accession>A0ABP1SAJ7</accession>
<evidence type="ECO:0000256" key="1">
    <source>
        <dbReference type="ARBA" id="ARBA00004123"/>
    </source>
</evidence>
<protein>
    <recommendedName>
        <fullName evidence="9">C2H2-type domain-containing protein</fullName>
    </recommendedName>
</protein>
<feature type="domain" description="C2H2-type" evidence="9">
    <location>
        <begin position="649"/>
        <end position="676"/>
    </location>
</feature>
<feature type="region of interest" description="Disordered" evidence="8">
    <location>
        <begin position="183"/>
        <end position="297"/>
    </location>
</feature>
<evidence type="ECO:0000259" key="9">
    <source>
        <dbReference type="PROSITE" id="PS50157"/>
    </source>
</evidence>
<evidence type="ECO:0000256" key="6">
    <source>
        <dbReference type="ARBA" id="ARBA00023242"/>
    </source>
</evidence>
<feature type="domain" description="C2H2-type" evidence="9">
    <location>
        <begin position="529"/>
        <end position="557"/>
    </location>
</feature>
<dbReference type="Pfam" id="PF13894">
    <property type="entry name" value="zf-C2H2_4"/>
    <property type="match status" value="1"/>
</dbReference>
<evidence type="ECO:0000313" key="10">
    <source>
        <dbReference type="EMBL" id="CAL8148586.1"/>
    </source>
</evidence>
<dbReference type="EMBL" id="CAXLJM020000173">
    <property type="protein sequence ID" value="CAL8148586.1"/>
    <property type="molecule type" value="Genomic_DNA"/>
</dbReference>
<dbReference type="PANTHER" id="PTHR16515">
    <property type="entry name" value="PR DOMAIN ZINC FINGER PROTEIN"/>
    <property type="match status" value="1"/>
</dbReference>
<proteinExistence type="predicted"/>
<reference evidence="10 11" key="1">
    <citation type="submission" date="2024-08" db="EMBL/GenBank/DDBJ databases">
        <authorList>
            <person name="Cucini C."/>
            <person name="Frati F."/>
        </authorList>
    </citation>
    <scope>NUCLEOTIDE SEQUENCE [LARGE SCALE GENOMIC DNA]</scope>
</reference>
<evidence type="ECO:0000256" key="7">
    <source>
        <dbReference type="PROSITE-ProRule" id="PRU00042"/>
    </source>
</evidence>
<comment type="caution">
    <text evidence="10">The sequence shown here is derived from an EMBL/GenBank/DDBJ whole genome shotgun (WGS) entry which is preliminary data.</text>
</comment>
<comment type="subcellular location">
    <subcellularLocation>
        <location evidence="1">Nucleus</location>
    </subcellularLocation>
</comment>
<evidence type="ECO:0000256" key="8">
    <source>
        <dbReference type="SAM" id="MobiDB-lite"/>
    </source>
</evidence>
<dbReference type="SMART" id="SM00355">
    <property type="entry name" value="ZnF_C2H2"/>
    <property type="match status" value="12"/>
</dbReference>
<feature type="region of interest" description="Disordered" evidence="8">
    <location>
        <begin position="101"/>
        <end position="123"/>
    </location>
</feature>
<dbReference type="SUPFAM" id="SSF57716">
    <property type="entry name" value="Glucocorticoid receptor-like (DNA-binding domain)"/>
    <property type="match status" value="1"/>
</dbReference>
<keyword evidence="6" id="KW-0539">Nucleus</keyword>
<dbReference type="PROSITE" id="PS50157">
    <property type="entry name" value="ZINC_FINGER_C2H2_2"/>
    <property type="match status" value="7"/>
</dbReference>
<feature type="compositionally biased region" description="Low complexity" evidence="8">
    <location>
        <begin position="229"/>
        <end position="242"/>
    </location>
</feature>
<feature type="compositionally biased region" description="Acidic residues" evidence="8">
    <location>
        <begin position="206"/>
        <end position="228"/>
    </location>
</feature>
<sequence length="743" mass="84993">MAPRNCLCILCYKLVSTPSIKSEPFLLLLSKYLKFVSCIEERKGEVPPEELLLCSDCSKVARSFSKLYLQLEEIELDLRREVKSIYERTVTSQYIPSRSAQFQKQFDSSPPPQKGGQQQHAHGHEDPNVLVFKNIGKNIQQLRNELIQHCKVKLDSTPESLLQNPVLAQLKNEVDDLDKRDKISLSQRTKPLQVQGPKGKPQVKEDDSDEEDEEEEAEGNQSDSDSEESGSSSSSSGSSSSCEENEIENDNEWDDGDFGGGDEGEGESEQEDDEPEEINVKKKKIKEKKGEGVPMPTNRWDWLHPDFLPATQCEVCHDTFDSITAVEKHRAVFHNLSNFVRCQGCGSTYTTFHTLLKHRRKAKKGSKCYLKDIKSFQPESKSEFPLYSGLSATKFCPQEGCHEIFAFDEHITIHLKTHGNWSCGHCQEVFQKAHQLAWHELTLHNENTPEAENQYNCSRCKCQKSFQKGMLYHFMSEHLGISAAVDNSTADVKCHICHRGFHAATSKKEMDMHIKTEHNIEGLDPNKVFKCTICDAPFRRQKSLTLHIKGIHKTTPDFPCSECGKTFREARNVRKHFRRMHKGSNSRFLGDYECDICHDKFRHPTLLELHKKAHGNDGGIFTCEQCGSTFTKKATMRRHMLNKHRPPSYCCDHCGKLFATQGRLNEHIRTHDKNFSPAQRQRRNLARETEAQDNNAFICDFCGNTFKQAATLRMHIRKVHEREAAVAVDGQNDMKYVPMLNYY</sequence>
<dbReference type="InterPro" id="IPR050331">
    <property type="entry name" value="Zinc_finger"/>
</dbReference>
<keyword evidence="5" id="KW-0862">Zinc</keyword>
<dbReference type="Gene3D" id="3.30.160.60">
    <property type="entry name" value="Classic Zinc Finger"/>
    <property type="match status" value="5"/>
</dbReference>
<dbReference type="PANTHER" id="PTHR16515:SF66">
    <property type="entry name" value="C2H2-TYPE DOMAIN-CONTAINING PROTEIN"/>
    <property type="match status" value="1"/>
</dbReference>
<feature type="domain" description="C2H2-type" evidence="9">
    <location>
        <begin position="621"/>
        <end position="644"/>
    </location>
</feature>
<feature type="domain" description="C2H2-type" evidence="9">
    <location>
        <begin position="558"/>
        <end position="586"/>
    </location>
</feature>
<dbReference type="Proteomes" id="UP001642540">
    <property type="component" value="Unassembled WGS sequence"/>
</dbReference>
<evidence type="ECO:0000256" key="4">
    <source>
        <dbReference type="ARBA" id="ARBA00022771"/>
    </source>
</evidence>
<feature type="domain" description="C2H2-type" evidence="9">
    <location>
        <begin position="592"/>
        <end position="619"/>
    </location>
</feature>
<keyword evidence="2" id="KW-0479">Metal-binding</keyword>
<evidence type="ECO:0000256" key="2">
    <source>
        <dbReference type="ARBA" id="ARBA00022723"/>
    </source>
</evidence>
<keyword evidence="4 7" id="KW-0863">Zinc-finger</keyword>
<dbReference type="Pfam" id="PF00096">
    <property type="entry name" value="zf-C2H2"/>
    <property type="match status" value="4"/>
</dbReference>
<dbReference type="InterPro" id="IPR013087">
    <property type="entry name" value="Znf_C2H2_type"/>
</dbReference>
<feature type="compositionally biased region" description="Acidic residues" evidence="8">
    <location>
        <begin position="243"/>
        <end position="277"/>
    </location>
</feature>
<dbReference type="InterPro" id="IPR036236">
    <property type="entry name" value="Znf_C2H2_sf"/>
</dbReference>
<name>A0ABP1SAJ7_9HEXA</name>
<keyword evidence="3" id="KW-0677">Repeat</keyword>
<dbReference type="SUPFAM" id="SSF57667">
    <property type="entry name" value="beta-beta-alpha zinc fingers"/>
    <property type="match status" value="3"/>
</dbReference>
<evidence type="ECO:0000256" key="5">
    <source>
        <dbReference type="ARBA" id="ARBA00022833"/>
    </source>
</evidence>
<gene>
    <name evidence="10" type="ORF">ODALV1_LOCUS31467</name>
</gene>
<dbReference type="PROSITE" id="PS00028">
    <property type="entry name" value="ZINC_FINGER_C2H2_1"/>
    <property type="match status" value="8"/>
</dbReference>
<keyword evidence="11" id="KW-1185">Reference proteome</keyword>
<feature type="domain" description="C2H2-type" evidence="9">
    <location>
        <begin position="697"/>
        <end position="725"/>
    </location>
</feature>
<organism evidence="10 11">
    <name type="scientific">Orchesella dallaii</name>
    <dbReference type="NCBI Taxonomy" id="48710"/>
    <lineage>
        <taxon>Eukaryota</taxon>
        <taxon>Metazoa</taxon>
        <taxon>Ecdysozoa</taxon>
        <taxon>Arthropoda</taxon>
        <taxon>Hexapoda</taxon>
        <taxon>Collembola</taxon>
        <taxon>Entomobryomorpha</taxon>
        <taxon>Entomobryoidea</taxon>
        <taxon>Orchesellidae</taxon>
        <taxon>Orchesellinae</taxon>
        <taxon>Orchesella</taxon>
    </lineage>
</organism>